<sequence length="83" mass="9742">MILFFGTRPGKPETITLFNSTCPYCQQRGTLTAVTQKNYFHIFWIKLFKISSNTTAECSHCKRGYYENEFTDEMKLELSKTKK</sequence>
<reference evidence="2" key="1">
    <citation type="journal article" date="2015" name="Nature">
        <title>Complex archaea that bridge the gap between prokaryotes and eukaryotes.</title>
        <authorList>
            <person name="Spang A."/>
            <person name="Saw J.H."/>
            <person name="Jorgensen S.L."/>
            <person name="Zaremba-Niedzwiedzka K."/>
            <person name="Martijn J."/>
            <person name="Lind A.E."/>
            <person name="van Eijk R."/>
            <person name="Schleper C."/>
            <person name="Guy L."/>
            <person name="Ettema T.J."/>
        </authorList>
    </citation>
    <scope>NUCLEOTIDE SEQUENCE</scope>
</reference>
<comment type="caution">
    <text evidence="2">The sequence shown here is derived from an EMBL/GenBank/DDBJ whole genome shotgun (WGS) entry which is preliminary data.</text>
</comment>
<dbReference type="AlphaFoldDB" id="A0A0F9VA13"/>
<evidence type="ECO:0000259" key="1">
    <source>
        <dbReference type="Pfam" id="PF17032"/>
    </source>
</evidence>
<evidence type="ECO:0000313" key="2">
    <source>
        <dbReference type="EMBL" id="KKN96617.1"/>
    </source>
</evidence>
<dbReference type="InterPro" id="IPR031493">
    <property type="entry name" value="Zinc_ribbon_15"/>
</dbReference>
<organism evidence="2">
    <name type="scientific">marine sediment metagenome</name>
    <dbReference type="NCBI Taxonomy" id="412755"/>
    <lineage>
        <taxon>unclassified sequences</taxon>
        <taxon>metagenomes</taxon>
        <taxon>ecological metagenomes</taxon>
    </lineage>
</organism>
<protein>
    <recommendedName>
        <fullName evidence="1">Zinc-ribbon 15 domain-containing protein</fullName>
    </recommendedName>
</protein>
<dbReference type="Pfam" id="PF17032">
    <property type="entry name" value="Zn_ribbon_15"/>
    <property type="match status" value="1"/>
</dbReference>
<accession>A0A0F9VA13</accession>
<feature type="domain" description="Zinc-ribbon 15" evidence="1">
    <location>
        <begin position="21"/>
        <end position="68"/>
    </location>
</feature>
<name>A0A0F9VA13_9ZZZZ</name>
<proteinExistence type="predicted"/>
<dbReference type="EMBL" id="LAZR01000063">
    <property type="protein sequence ID" value="KKN96617.1"/>
    <property type="molecule type" value="Genomic_DNA"/>
</dbReference>
<gene>
    <name evidence="2" type="ORF">LCGC14_0166630</name>
</gene>